<dbReference type="InterPro" id="IPR041700">
    <property type="entry name" value="OMP_b-brl_3"/>
</dbReference>
<evidence type="ECO:0000256" key="1">
    <source>
        <dbReference type="ARBA" id="ARBA00004442"/>
    </source>
</evidence>
<feature type="chain" id="PRO_5015523046" evidence="4">
    <location>
        <begin position="18"/>
        <end position="803"/>
    </location>
</feature>
<comment type="subcellular location">
    <subcellularLocation>
        <location evidence="1">Cell outer membrane</location>
    </subcellularLocation>
</comment>
<protein>
    <submittedName>
        <fullName evidence="6">TonB-dependent receptor</fullName>
    </submittedName>
</protein>
<dbReference type="SUPFAM" id="SSF56935">
    <property type="entry name" value="Porins"/>
    <property type="match status" value="1"/>
</dbReference>
<keyword evidence="2" id="KW-0472">Membrane</keyword>
<dbReference type="RefSeq" id="WP_105070581.1">
    <property type="nucleotide sequence ID" value="NZ_MTPW01000001.1"/>
</dbReference>
<organism evidence="6 7">
    <name type="scientific">Nonlabens arenilitoris</name>
    <dbReference type="NCBI Taxonomy" id="1217969"/>
    <lineage>
        <taxon>Bacteria</taxon>
        <taxon>Pseudomonadati</taxon>
        <taxon>Bacteroidota</taxon>
        <taxon>Flavobacteriia</taxon>
        <taxon>Flavobacteriales</taxon>
        <taxon>Flavobacteriaceae</taxon>
        <taxon>Nonlabens</taxon>
    </lineage>
</organism>
<dbReference type="Gene3D" id="2.60.40.1120">
    <property type="entry name" value="Carboxypeptidase-like, regulatory domain"/>
    <property type="match status" value="1"/>
</dbReference>
<dbReference type="Proteomes" id="UP000239747">
    <property type="component" value="Unassembled WGS sequence"/>
</dbReference>
<reference evidence="6 7" key="1">
    <citation type="submission" date="2017-01" db="EMBL/GenBank/DDBJ databases">
        <title>Trade-off between light-utilization and light-protection in marine flavobacteria.</title>
        <authorList>
            <person name="Kumagai Y."/>
            <person name="Yoshizawa S."/>
            <person name="Kogure K."/>
            <person name="Iwasaki W."/>
        </authorList>
    </citation>
    <scope>NUCLEOTIDE SEQUENCE [LARGE SCALE GENOMIC DNA]</scope>
    <source>
        <strain evidence="6 7">KCTC 32109</strain>
    </source>
</reference>
<feature type="domain" description="Outer membrane protein beta-barrel" evidence="5">
    <location>
        <begin position="372"/>
        <end position="775"/>
    </location>
</feature>
<feature type="signal peptide" evidence="4">
    <location>
        <begin position="1"/>
        <end position="17"/>
    </location>
</feature>
<accession>A0A2S7UAM2</accession>
<keyword evidence="4" id="KW-0732">Signal</keyword>
<keyword evidence="7" id="KW-1185">Reference proteome</keyword>
<gene>
    <name evidence="6" type="ORF">BST92_05735</name>
</gene>
<dbReference type="GO" id="GO:0009279">
    <property type="term" value="C:cell outer membrane"/>
    <property type="evidence" value="ECO:0007669"/>
    <property type="project" value="UniProtKB-SubCell"/>
</dbReference>
<dbReference type="InterPro" id="IPR008969">
    <property type="entry name" value="CarboxyPept-like_regulatory"/>
</dbReference>
<dbReference type="Gene3D" id="2.40.170.20">
    <property type="entry name" value="TonB-dependent receptor, beta-barrel domain"/>
    <property type="match status" value="1"/>
</dbReference>
<evidence type="ECO:0000256" key="4">
    <source>
        <dbReference type="SAM" id="SignalP"/>
    </source>
</evidence>
<dbReference type="Pfam" id="PF13620">
    <property type="entry name" value="CarboxypepD_reg"/>
    <property type="match status" value="1"/>
</dbReference>
<dbReference type="InterPro" id="IPR036942">
    <property type="entry name" value="Beta-barrel_TonB_sf"/>
</dbReference>
<dbReference type="SUPFAM" id="SSF49464">
    <property type="entry name" value="Carboxypeptidase regulatory domain-like"/>
    <property type="match status" value="1"/>
</dbReference>
<keyword evidence="6" id="KW-0675">Receptor</keyword>
<keyword evidence="3" id="KW-0998">Cell outer membrane</keyword>
<dbReference type="Pfam" id="PF14905">
    <property type="entry name" value="OMP_b-brl_3"/>
    <property type="match status" value="1"/>
</dbReference>
<evidence type="ECO:0000259" key="5">
    <source>
        <dbReference type="Pfam" id="PF14905"/>
    </source>
</evidence>
<dbReference type="OrthoDB" id="8764943at2"/>
<sequence length="803" mass="89928">MKLIPILLLFTSLSTFAQINLTGNLIDSDGAPIAFANVVLLDVEEGTFKYGTSTDETGNFSFPKVAAGDYNFNASFVGYATLSRKLTLDKDAALNNLVLETDAAQLDAVTLIAKKPTIDRKADRIIFNVENTSLSTGNASQILQSTPGVFEMNGTYTVKGSTAQVYINNKRVFLSDEELQQLLRGYNGDNVKSIEVIYNPPARYDADGGAVINIITSKNVSLGYKGSVTGNYEIDTFAKYQIGTSHFYKNNWLNVYGNYNYNPRKDLTRQESQVGFFNSDGTRDSRWFTDVEAVNRSDAHALNSIIDIRLDKKNSLSFMGYLGLNNGRELDSEVNTSILPQNGTSFSGFDTNSDVDQDYASGNVNLAWNSVLNENGGNLNVEATYIFTDNDNTQDFSSRFFDNTQTTTGTNSFRTTGFQKANIFTGKVDYEDLLGSYTFSSGLKYTNISNKSNQDFFDTDMGAVLDPSLSDVYDYDERIYAAYTQVSRDWEKWSLTGGLRLEQTQVEGNSESLGLVNKQDYIGFFPNVALSHTLNDSNELSLSYKRSIDRPGSGDLNPFNNFINDNNVSTGTPDLVPAFNNKINLGWNYKNELFVDAYYLHTSDMINSVAFQNNDTNVLVQQSINLNYEFQYSVDATIYKMLNENWLTYTSISAFYMENEINASQSPLNVQKSNTTGFFIDTTNIFDLSKDGTFKMNVNATYVSSILFGTYKYENMLMSSIGVSKSLWNNRAILTASFSDIFLSQNQPFVTRYQNQDNRELTLPETQLLSIGFTYKFGNFRLENRDAEELEDQGRTGKKTKGF</sequence>
<evidence type="ECO:0000256" key="2">
    <source>
        <dbReference type="ARBA" id="ARBA00023136"/>
    </source>
</evidence>
<dbReference type="EMBL" id="MTPW01000001">
    <property type="protein sequence ID" value="PQJ31454.1"/>
    <property type="molecule type" value="Genomic_DNA"/>
</dbReference>
<proteinExistence type="predicted"/>
<name>A0A2S7UAM2_9FLAO</name>
<comment type="caution">
    <text evidence="6">The sequence shown here is derived from an EMBL/GenBank/DDBJ whole genome shotgun (WGS) entry which is preliminary data.</text>
</comment>
<evidence type="ECO:0000313" key="7">
    <source>
        <dbReference type="Proteomes" id="UP000239747"/>
    </source>
</evidence>
<evidence type="ECO:0000313" key="6">
    <source>
        <dbReference type="EMBL" id="PQJ31454.1"/>
    </source>
</evidence>
<evidence type="ECO:0000256" key="3">
    <source>
        <dbReference type="ARBA" id="ARBA00023237"/>
    </source>
</evidence>
<dbReference type="AlphaFoldDB" id="A0A2S7UAM2"/>